<name>A0A5C5UTU7_9BACT</name>
<evidence type="ECO:0000256" key="1">
    <source>
        <dbReference type="SAM" id="MobiDB-lite"/>
    </source>
</evidence>
<keyword evidence="2" id="KW-0812">Transmembrane</keyword>
<accession>A0A5C5UTU7</accession>
<evidence type="ECO:0000256" key="2">
    <source>
        <dbReference type="SAM" id="Phobius"/>
    </source>
</evidence>
<protein>
    <submittedName>
        <fullName evidence="3">Uncharacterized protein</fullName>
    </submittedName>
</protein>
<keyword evidence="2" id="KW-0472">Membrane</keyword>
<feature type="region of interest" description="Disordered" evidence="1">
    <location>
        <begin position="89"/>
        <end position="109"/>
    </location>
</feature>
<dbReference type="EMBL" id="SJPF01000009">
    <property type="protein sequence ID" value="TWT29289.1"/>
    <property type="molecule type" value="Genomic_DNA"/>
</dbReference>
<evidence type="ECO:0000313" key="3">
    <source>
        <dbReference type="EMBL" id="TWT29289.1"/>
    </source>
</evidence>
<dbReference type="AlphaFoldDB" id="A0A5C5UTU7"/>
<keyword evidence="4" id="KW-1185">Reference proteome</keyword>
<keyword evidence="2" id="KW-1133">Transmembrane helix</keyword>
<gene>
    <name evidence="3" type="ORF">Enr8_50900</name>
</gene>
<reference evidence="3 4" key="1">
    <citation type="submission" date="2019-02" db="EMBL/GenBank/DDBJ databases">
        <title>Deep-cultivation of Planctomycetes and their phenomic and genomic characterization uncovers novel biology.</title>
        <authorList>
            <person name="Wiegand S."/>
            <person name="Jogler M."/>
            <person name="Boedeker C."/>
            <person name="Pinto D."/>
            <person name="Vollmers J."/>
            <person name="Rivas-Marin E."/>
            <person name="Kohn T."/>
            <person name="Peeters S.H."/>
            <person name="Heuer A."/>
            <person name="Rast P."/>
            <person name="Oberbeckmann S."/>
            <person name="Bunk B."/>
            <person name="Jeske O."/>
            <person name="Meyerdierks A."/>
            <person name="Storesund J.E."/>
            <person name="Kallscheuer N."/>
            <person name="Luecker S."/>
            <person name="Lage O.M."/>
            <person name="Pohl T."/>
            <person name="Merkel B.J."/>
            <person name="Hornburger P."/>
            <person name="Mueller R.-W."/>
            <person name="Bruemmer F."/>
            <person name="Labrenz M."/>
            <person name="Spormann A.M."/>
            <person name="Op Den Camp H."/>
            <person name="Overmann J."/>
            <person name="Amann R."/>
            <person name="Jetten M.S.M."/>
            <person name="Mascher T."/>
            <person name="Medema M.H."/>
            <person name="Devos D.P."/>
            <person name="Kaster A.-K."/>
            <person name="Ovreas L."/>
            <person name="Rohde M."/>
            <person name="Galperin M.Y."/>
            <person name="Jogler C."/>
        </authorList>
    </citation>
    <scope>NUCLEOTIDE SEQUENCE [LARGE SCALE GENOMIC DNA]</scope>
    <source>
        <strain evidence="3 4">Enr8</strain>
    </source>
</reference>
<evidence type="ECO:0000313" key="4">
    <source>
        <dbReference type="Proteomes" id="UP000318878"/>
    </source>
</evidence>
<proteinExistence type="predicted"/>
<comment type="caution">
    <text evidence="3">The sequence shown here is derived from an EMBL/GenBank/DDBJ whole genome shotgun (WGS) entry which is preliminary data.</text>
</comment>
<dbReference type="Proteomes" id="UP000318878">
    <property type="component" value="Unassembled WGS sequence"/>
</dbReference>
<organism evidence="3 4">
    <name type="scientific">Blastopirellula retiformator</name>
    <dbReference type="NCBI Taxonomy" id="2527970"/>
    <lineage>
        <taxon>Bacteria</taxon>
        <taxon>Pseudomonadati</taxon>
        <taxon>Planctomycetota</taxon>
        <taxon>Planctomycetia</taxon>
        <taxon>Pirellulales</taxon>
        <taxon>Pirellulaceae</taxon>
        <taxon>Blastopirellula</taxon>
    </lineage>
</organism>
<feature type="transmembrane region" description="Helical" evidence="2">
    <location>
        <begin position="32"/>
        <end position="52"/>
    </location>
</feature>
<sequence>MIPLGLVSAILVICQATIVGNWRFLCLVTANISLVLVYMAFDEVYVSLKYLVLVWKKTKSRKIVWRALWGLPETAADEAALEMLREISDRKPTGDPSNLPGGNHVGPCC</sequence>